<dbReference type="InterPro" id="IPR013342">
    <property type="entry name" value="Mandelate_racemase_C"/>
</dbReference>
<dbReference type="SUPFAM" id="SSF54826">
    <property type="entry name" value="Enolase N-terminal domain-like"/>
    <property type="match status" value="1"/>
</dbReference>
<dbReference type="AlphaFoldDB" id="A0A2T0Q037"/>
<evidence type="ECO:0000256" key="1">
    <source>
        <dbReference type="ARBA" id="ARBA00022723"/>
    </source>
</evidence>
<dbReference type="GO" id="GO:0016854">
    <property type="term" value="F:racemase and epimerase activity"/>
    <property type="evidence" value="ECO:0007669"/>
    <property type="project" value="UniProtKB-ARBA"/>
</dbReference>
<evidence type="ECO:0000259" key="2">
    <source>
        <dbReference type="SMART" id="SM00922"/>
    </source>
</evidence>
<dbReference type="InterPro" id="IPR029065">
    <property type="entry name" value="Enolase_C-like"/>
</dbReference>
<dbReference type="EMBL" id="PVZC01000006">
    <property type="protein sequence ID" value="PRX97162.1"/>
    <property type="molecule type" value="Genomic_DNA"/>
</dbReference>
<comment type="caution">
    <text evidence="3">The sequence shown here is derived from an EMBL/GenBank/DDBJ whole genome shotgun (WGS) entry which is preliminary data.</text>
</comment>
<dbReference type="Gene3D" id="3.20.20.120">
    <property type="entry name" value="Enolase-like C-terminal domain"/>
    <property type="match status" value="1"/>
</dbReference>
<dbReference type="Pfam" id="PF13378">
    <property type="entry name" value="MR_MLE_C"/>
    <property type="match status" value="1"/>
</dbReference>
<dbReference type="InterPro" id="IPR029017">
    <property type="entry name" value="Enolase-like_N"/>
</dbReference>
<evidence type="ECO:0000313" key="4">
    <source>
        <dbReference type="Proteomes" id="UP000237846"/>
    </source>
</evidence>
<dbReference type="UniPathway" id="UPA01057">
    <property type="reaction ID" value="UER00165"/>
</dbReference>
<name>A0A2T0Q037_9ACTN</name>
<organism evidence="3 4">
    <name type="scientific">Allonocardiopsis opalescens</name>
    <dbReference type="NCBI Taxonomy" id="1144618"/>
    <lineage>
        <taxon>Bacteria</taxon>
        <taxon>Bacillati</taxon>
        <taxon>Actinomycetota</taxon>
        <taxon>Actinomycetes</taxon>
        <taxon>Streptosporangiales</taxon>
        <taxon>Allonocardiopsis</taxon>
    </lineage>
</organism>
<reference evidence="3 4" key="1">
    <citation type="submission" date="2018-03" db="EMBL/GenBank/DDBJ databases">
        <title>Genomic Encyclopedia of Archaeal and Bacterial Type Strains, Phase II (KMG-II): from individual species to whole genera.</title>
        <authorList>
            <person name="Goeker M."/>
        </authorList>
    </citation>
    <scope>NUCLEOTIDE SEQUENCE [LARGE SCALE GENOMIC DNA]</scope>
    <source>
        <strain evidence="3 4">DSM 45601</strain>
    </source>
</reference>
<dbReference type="Proteomes" id="UP000237846">
    <property type="component" value="Unassembled WGS sequence"/>
</dbReference>
<keyword evidence="4" id="KW-1185">Reference proteome</keyword>
<protein>
    <submittedName>
        <fullName evidence="3">O-succinylbenzoate synthase</fullName>
    </submittedName>
</protein>
<gene>
    <name evidence="3" type="ORF">CLV72_106198</name>
</gene>
<dbReference type="PANTHER" id="PTHR48073:SF5">
    <property type="entry name" value="O-SUCCINYLBENZOATE SYNTHASE"/>
    <property type="match status" value="1"/>
</dbReference>
<feature type="domain" description="Mandelate racemase/muconate lactonizing enzyme C-terminal" evidence="2">
    <location>
        <begin position="154"/>
        <end position="248"/>
    </location>
</feature>
<sequence length="384" mass="41087">MSRAQPQPVATHRITGLEAFRLRLPLTRRAEREGRSRPFLEHILVRVEDALGSVGWGEITPVTDISQGADTLDTCWRQLREVLAPALLDHDWTRPEEAGAAWARVKGGQVARAGLDMACWDLWSRARGRPLSHALGGTRTAVATGVTLAAQSSVEQLVELVNRQVSRGYRSVTLTIGPGRDIEPVRAVRSTYPHLAVQADARGGYPETPESLAALRALDDYGLEQLRQPFAPGALVAHARLQRRLRTPVGLDLSVTGTDQLDTAIELEAARAVTLRVPLLGGLTAARRAHDRAVDAGWLVWCGGGREFGVGRAANVALAGLPGVSLLNEPAGADRNGTGEHGDIVEPPVRADDGVVAVPLAQPGLGHEVDEARVRALAGAVWRA</sequence>
<dbReference type="RefSeq" id="WP_245930331.1">
    <property type="nucleotide sequence ID" value="NZ_PVZC01000006.1"/>
</dbReference>
<dbReference type="InterPro" id="IPR036849">
    <property type="entry name" value="Enolase-like_C_sf"/>
</dbReference>
<dbReference type="InterPro" id="IPR013341">
    <property type="entry name" value="Mandelate_racemase_N_dom"/>
</dbReference>
<dbReference type="GO" id="GO:0046872">
    <property type="term" value="F:metal ion binding"/>
    <property type="evidence" value="ECO:0007669"/>
    <property type="project" value="UniProtKB-KW"/>
</dbReference>
<dbReference type="SMART" id="SM00922">
    <property type="entry name" value="MR_MLE"/>
    <property type="match status" value="1"/>
</dbReference>
<evidence type="ECO:0000313" key="3">
    <source>
        <dbReference type="EMBL" id="PRX97162.1"/>
    </source>
</evidence>
<dbReference type="PANTHER" id="PTHR48073">
    <property type="entry name" value="O-SUCCINYLBENZOATE SYNTHASE-RELATED"/>
    <property type="match status" value="1"/>
</dbReference>
<dbReference type="UniPathway" id="UPA00079"/>
<dbReference type="SUPFAM" id="SSF51604">
    <property type="entry name" value="Enolase C-terminal domain-like"/>
    <property type="match status" value="1"/>
</dbReference>
<dbReference type="Pfam" id="PF02746">
    <property type="entry name" value="MR_MLE_N"/>
    <property type="match status" value="1"/>
</dbReference>
<dbReference type="Gene3D" id="3.30.390.10">
    <property type="entry name" value="Enolase-like, N-terminal domain"/>
    <property type="match status" value="1"/>
</dbReference>
<accession>A0A2T0Q037</accession>
<proteinExistence type="predicted"/>
<dbReference type="GO" id="GO:0009234">
    <property type="term" value="P:menaquinone biosynthetic process"/>
    <property type="evidence" value="ECO:0007669"/>
    <property type="project" value="UniProtKB-UniPathway"/>
</dbReference>
<keyword evidence="1" id="KW-0479">Metal-binding</keyword>